<gene>
    <name evidence="1" type="ORF">EXM65_14585</name>
</gene>
<evidence type="ECO:0000313" key="2">
    <source>
        <dbReference type="Proteomes" id="UP000472355"/>
    </source>
</evidence>
<accession>A0A6M0SVH7</accession>
<dbReference type="AlphaFoldDB" id="A0A6M0SVH7"/>
<reference evidence="1 2" key="1">
    <citation type="submission" date="2019-02" db="EMBL/GenBank/DDBJ databases">
        <title>Genome sequencing of Clostridium botulinum clinical isolates.</title>
        <authorList>
            <person name="Brunt J."/>
            <person name="Van Vliet A.H.M."/>
            <person name="Stringer S.C."/>
            <person name="Grant K.A."/>
            <person name="Carter A.C."/>
            <person name="Peck M.W."/>
        </authorList>
    </citation>
    <scope>NUCLEOTIDE SEQUENCE [LARGE SCALE GENOMIC DNA]</scope>
    <source>
        <strain evidence="1 2">H113700579</strain>
    </source>
</reference>
<protein>
    <submittedName>
        <fullName evidence="1">Uncharacterized protein</fullName>
    </submittedName>
</protein>
<name>A0A6M0SVH7_CLOBO</name>
<evidence type="ECO:0000313" key="1">
    <source>
        <dbReference type="EMBL" id="NFA43755.1"/>
    </source>
</evidence>
<proteinExistence type="predicted"/>
<sequence length="181" mass="20661">MQNITIIDKIKKIEYSILSDTILKLEKSLEAEGSNLNAIEITNEQLKELNKFKENISKIKEIVTLHESDGLKEWNLDSNFTNVKMAKLKIGQEEFECASYGKALAILSAWLVKDNRKKFEEIIKNRNSVFKEDANAFRASVKIEGTNIYVNTSMNSNNLVKIMKDIINSYGLTRDVKIIIA</sequence>
<dbReference type="Proteomes" id="UP000472355">
    <property type="component" value="Unassembled WGS sequence"/>
</dbReference>
<dbReference type="EMBL" id="SGKU01000048">
    <property type="protein sequence ID" value="NFA43755.1"/>
    <property type="molecule type" value="Genomic_DNA"/>
</dbReference>
<comment type="caution">
    <text evidence="1">The sequence shown here is derived from an EMBL/GenBank/DDBJ whole genome shotgun (WGS) entry which is preliminary data.</text>
</comment>
<organism evidence="1 2">
    <name type="scientific">Clostridium botulinum</name>
    <dbReference type="NCBI Taxonomy" id="1491"/>
    <lineage>
        <taxon>Bacteria</taxon>
        <taxon>Bacillati</taxon>
        <taxon>Bacillota</taxon>
        <taxon>Clostridia</taxon>
        <taxon>Eubacteriales</taxon>
        <taxon>Clostridiaceae</taxon>
        <taxon>Clostridium</taxon>
    </lineage>
</organism>